<dbReference type="EMBL" id="JAGMVJ010000018">
    <property type="protein sequence ID" value="KAH7077362.1"/>
    <property type="molecule type" value="Genomic_DNA"/>
</dbReference>
<protein>
    <submittedName>
        <fullName evidence="1">Uncharacterized protein</fullName>
    </submittedName>
</protein>
<organism evidence="1 2">
    <name type="scientific">Paraphoma chrysanthemicola</name>
    <dbReference type="NCBI Taxonomy" id="798071"/>
    <lineage>
        <taxon>Eukaryota</taxon>
        <taxon>Fungi</taxon>
        <taxon>Dikarya</taxon>
        <taxon>Ascomycota</taxon>
        <taxon>Pezizomycotina</taxon>
        <taxon>Dothideomycetes</taxon>
        <taxon>Pleosporomycetidae</taxon>
        <taxon>Pleosporales</taxon>
        <taxon>Pleosporineae</taxon>
        <taxon>Phaeosphaeriaceae</taxon>
        <taxon>Paraphoma</taxon>
    </lineage>
</organism>
<proteinExistence type="predicted"/>
<dbReference type="Proteomes" id="UP000813461">
    <property type="component" value="Unassembled WGS sequence"/>
</dbReference>
<name>A0A8K0QY85_9PLEO</name>
<dbReference type="OrthoDB" id="4500473at2759"/>
<dbReference type="AlphaFoldDB" id="A0A8K0QY85"/>
<evidence type="ECO:0000313" key="1">
    <source>
        <dbReference type="EMBL" id="KAH7077362.1"/>
    </source>
</evidence>
<accession>A0A8K0QY85</accession>
<reference evidence="1" key="1">
    <citation type="journal article" date="2021" name="Nat. Commun.">
        <title>Genetic determinants of endophytism in the Arabidopsis root mycobiome.</title>
        <authorList>
            <person name="Mesny F."/>
            <person name="Miyauchi S."/>
            <person name="Thiergart T."/>
            <person name="Pickel B."/>
            <person name="Atanasova L."/>
            <person name="Karlsson M."/>
            <person name="Huettel B."/>
            <person name="Barry K.W."/>
            <person name="Haridas S."/>
            <person name="Chen C."/>
            <person name="Bauer D."/>
            <person name="Andreopoulos W."/>
            <person name="Pangilinan J."/>
            <person name="LaButti K."/>
            <person name="Riley R."/>
            <person name="Lipzen A."/>
            <person name="Clum A."/>
            <person name="Drula E."/>
            <person name="Henrissat B."/>
            <person name="Kohler A."/>
            <person name="Grigoriev I.V."/>
            <person name="Martin F.M."/>
            <person name="Hacquard S."/>
        </authorList>
    </citation>
    <scope>NUCLEOTIDE SEQUENCE</scope>
    <source>
        <strain evidence="1">MPI-SDFR-AT-0120</strain>
    </source>
</reference>
<evidence type="ECO:0000313" key="2">
    <source>
        <dbReference type="Proteomes" id="UP000813461"/>
    </source>
</evidence>
<keyword evidence="2" id="KW-1185">Reference proteome</keyword>
<sequence>MPSSKENRKFYIRSPDLEFEEGGPIQIGNVITDMFLPQDAIAILDPMPKVIDNGPAYGKGRKIGAGQKSIDFSFSAKLYHAFGGQAEARSKEAMRTIYTFDKIQPLYLESNPTAKEVKALSDKDEEVKAALEAGPIYIVTGLKIAKGLKYSNEQISGSHAGASGGGKVTENAAIQGKLSGARDDLNTETWPVIGSPIIAYRLQIIKDISWFWQSQRLNSKSLDPKTAGFMNRDESTQEADVESAEVTQEDVAYFVKEQQYKGVEGIDFDDESEDFTILCLKQ</sequence>
<comment type="caution">
    <text evidence="1">The sequence shown here is derived from an EMBL/GenBank/DDBJ whole genome shotgun (WGS) entry which is preliminary data.</text>
</comment>
<gene>
    <name evidence="1" type="ORF">FB567DRAFT_535104</name>
</gene>